<dbReference type="PROSITE" id="PS00609">
    <property type="entry name" value="GLYCOSYL_HYDROL_F32"/>
    <property type="match status" value="1"/>
</dbReference>
<keyword evidence="4 5" id="KW-0326">Glycosidase</keyword>
<evidence type="ECO:0000256" key="1">
    <source>
        <dbReference type="ARBA" id="ARBA00009902"/>
    </source>
</evidence>
<evidence type="ECO:0000259" key="6">
    <source>
        <dbReference type="Pfam" id="PF00251"/>
    </source>
</evidence>
<dbReference type="EMBL" id="JBHTGQ010000041">
    <property type="protein sequence ID" value="MFC7751221.1"/>
    <property type="molecule type" value="Genomic_DNA"/>
</dbReference>
<dbReference type="InterPro" id="IPR018053">
    <property type="entry name" value="Glyco_hydro_32_AS"/>
</dbReference>
<dbReference type="SMART" id="SM00640">
    <property type="entry name" value="Glyco_32"/>
    <property type="match status" value="1"/>
</dbReference>
<dbReference type="SUPFAM" id="SSF49899">
    <property type="entry name" value="Concanavalin A-like lectins/glucanases"/>
    <property type="match status" value="1"/>
</dbReference>
<reference evidence="9" key="1">
    <citation type="journal article" date="2019" name="Int. J. Syst. Evol. Microbiol.">
        <title>The Global Catalogue of Microorganisms (GCM) 10K type strain sequencing project: providing services to taxonomists for standard genome sequencing and annotation.</title>
        <authorList>
            <consortium name="The Broad Institute Genomics Platform"/>
            <consortium name="The Broad Institute Genome Sequencing Center for Infectious Disease"/>
            <person name="Wu L."/>
            <person name="Ma J."/>
        </authorList>
    </citation>
    <scope>NUCLEOTIDE SEQUENCE [LARGE SCALE GENOMIC DNA]</scope>
    <source>
        <strain evidence="9">JCM 18657</strain>
    </source>
</reference>
<sequence>MNSFRPAYHFRPARNWMNDPNGPIAVNGEYHLFYQYNPNGDEWGTIHWGHAKSKDLVHWEHLPVALYPSEERGEQHCFSGCTVVHEGRPAILYTSIGPGDRNPTTGAQQWIAYGDAEWLKWEKPGEGINPILTSDIHGDLDIREWRDPYVWKREDGLWHMVCGGTHGGRGCAVLYRSPDLLKWEFLGIAAEGEARVWECPNLFRLGGKWVLTYSPDDADNRVRYRVGELTENFRFVAEREGILDYGGREGFYAATTFEDDRGRRILLGWMPDSARGTSSLIRGWSGVHALPRVLTLDPDTLRLRAEPIPELNVLRGRHWKRGPFAVTGEVETDIAGQSLELSLVLKTDEPNEGGIGLRLFRSPDGEEETVLEIDRSRKQAVLHRAKSSLDAGTHRHALAADLPQDGEGDLRLRLFLDRSTLEVFINEEVCLSARVYPMREDSSRVSLFSFGSGGLEVASLEAWVMKPVWEE</sequence>
<evidence type="ECO:0000256" key="4">
    <source>
        <dbReference type="ARBA" id="ARBA00023295"/>
    </source>
</evidence>
<organism evidence="8 9">
    <name type="scientific">Paenibacillus thermoaerophilus</name>
    <dbReference type="NCBI Taxonomy" id="1215385"/>
    <lineage>
        <taxon>Bacteria</taxon>
        <taxon>Bacillati</taxon>
        <taxon>Bacillota</taxon>
        <taxon>Bacilli</taxon>
        <taxon>Bacillales</taxon>
        <taxon>Paenibacillaceae</taxon>
        <taxon>Paenibacillus</taxon>
    </lineage>
</organism>
<dbReference type="InterPro" id="IPR013148">
    <property type="entry name" value="Glyco_hydro_32_N"/>
</dbReference>
<dbReference type="Gene3D" id="2.60.120.560">
    <property type="entry name" value="Exo-inulinase, domain 1"/>
    <property type="match status" value="1"/>
</dbReference>
<dbReference type="EC" id="3.2.1.26" evidence="2"/>
<dbReference type="InterPro" id="IPR013189">
    <property type="entry name" value="Glyco_hydro_32_C"/>
</dbReference>
<feature type="domain" description="Glycosyl hydrolase family 32 N-terminal" evidence="6">
    <location>
        <begin position="9"/>
        <end position="306"/>
    </location>
</feature>
<dbReference type="Pfam" id="PF00251">
    <property type="entry name" value="Glyco_hydro_32N"/>
    <property type="match status" value="1"/>
</dbReference>
<name>A0ABW2V8W1_9BACL</name>
<dbReference type="Proteomes" id="UP001596528">
    <property type="component" value="Unassembled WGS sequence"/>
</dbReference>
<evidence type="ECO:0000313" key="9">
    <source>
        <dbReference type="Proteomes" id="UP001596528"/>
    </source>
</evidence>
<dbReference type="PANTHER" id="PTHR43101:SF1">
    <property type="entry name" value="BETA-FRUCTOSIDASE"/>
    <property type="match status" value="1"/>
</dbReference>
<dbReference type="RefSeq" id="WP_138788656.1">
    <property type="nucleotide sequence ID" value="NZ_JBHTGQ010000041.1"/>
</dbReference>
<dbReference type="InterPro" id="IPR013320">
    <property type="entry name" value="ConA-like_dom_sf"/>
</dbReference>
<gene>
    <name evidence="8" type="ORF">ACFQWB_14975</name>
</gene>
<dbReference type="Gene3D" id="2.115.10.20">
    <property type="entry name" value="Glycosyl hydrolase domain, family 43"/>
    <property type="match status" value="1"/>
</dbReference>
<comment type="similarity">
    <text evidence="1 5">Belongs to the glycosyl hydrolase 32 family.</text>
</comment>
<dbReference type="Pfam" id="PF08244">
    <property type="entry name" value="Glyco_hydro_32C"/>
    <property type="match status" value="1"/>
</dbReference>
<dbReference type="CDD" id="cd08996">
    <property type="entry name" value="GH32_FFase"/>
    <property type="match status" value="1"/>
</dbReference>
<evidence type="ECO:0000256" key="5">
    <source>
        <dbReference type="RuleBase" id="RU362110"/>
    </source>
</evidence>
<evidence type="ECO:0000313" key="8">
    <source>
        <dbReference type="EMBL" id="MFC7751221.1"/>
    </source>
</evidence>
<dbReference type="InterPro" id="IPR051214">
    <property type="entry name" value="GH32_Enzymes"/>
</dbReference>
<feature type="domain" description="Glycosyl hydrolase family 32 C-terminal" evidence="7">
    <location>
        <begin position="324"/>
        <end position="463"/>
    </location>
</feature>
<evidence type="ECO:0000259" key="7">
    <source>
        <dbReference type="Pfam" id="PF08244"/>
    </source>
</evidence>
<evidence type="ECO:0000256" key="3">
    <source>
        <dbReference type="ARBA" id="ARBA00022801"/>
    </source>
</evidence>
<dbReference type="GO" id="GO:0016787">
    <property type="term" value="F:hydrolase activity"/>
    <property type="evidence" value="ECO:0007669"/>
    <property type="project" value="UniProtKB-KW"/>
</dbReference>
<evidence type="ECO:0000256" key="2">
    <source>
        <dbReference type="ARBA" id="ARBA00012758"/>
    </source>
</evidence>
<dbReference type="InterPro" id="IPR023296">
    <property type="entry name" value="Glyco_hydro_beta-prop_sf"/>
</dbReference>
<keyword evidence="3 5" id="KW-0378">Hydrolase</keyword>
<dbReference type="SUPFAM" id="SSF75005">
    <property type="entry name" value="Arabinanase/levansucrase/invertase"/>
    <property type="match status" value="1"/>
</dbReference>
<accession>A0ABW2V8W1</accession>
<protein>
    <recommendedName>
        <fullName evidence="2">beta-fructofuranosidase</fullName>
        <ecNumber evidence="2">3.2.1.26</ecNumber>
    </recommendedName>
</protein>
<dbReference type="InterPro" id="IPR001362">
    <property type="entry name" value="Glyco_hydro_32"/>
</dbReference>
<keyword evidence="9" id="KW-1185">Reference proteome</keyword>
<comment type="caution">
    <text evidence="8">The sequence shown here is derived from an EMBL/GenBank/DDBJ whole genome shotgun (WGS) entry which is preliminary data.</text>
</comment>
<dbReference type="PANTHER" id="PTHR43101">
    <property type="entry name" value="BETA-FRUCTOSIDASE"/>
    <property type="match status" value="1"/>
</dbReference>
<proteinExistence type="inferred from homology"/>